<evidence type="ECO:0008006" key="3">
    <source>
        <dbReference type="Google" id="ProtNLM"/>
    </source>
</evidence>
<feature type="transmembrane region" description="Helical" evidence="1">
    <location>
        <begin position="46"/>
        <end position="65"/>
    </location>
</feature>
<protein>
    <recommendedName>
        <fullName evidence="3">Transmembrane protein</fullName>
    </recommendedName>
</protein>
<sequence>MKSDWTRRIRDAALVALAWAVVWAPVAVLIGLIVDPDGSADEMWPAIGAYPGFLAGLVFCALLGMAEGRRRLGEVPLARAGAWGAAAGLLVGVLPFTIGEATTEIPLWQLAAMVIGAITLMSVVSAAGSVLVSRYAARNRLHAGPELR</sequence>
<evidence type="ECO:0000256" key="1">
    <source>
        <dbReference type="SAM" id="Phobius"/>
    </source>
</evidence>
<evidence type="ECO:0000313" key="2">
    <source>
        <dbReference type="EMBL" id="CAA9359649.1"/>
    </source>
</evidence>
<feature type="transmembrane region" description="Helical" evidence="1">
    <location>
        <begin position="110"/>
        <end position="132"/>
    </location>
</feature>
<feature type="transmembrane region" description="Helical" evidence="1">
    <location>
        <begin position="77"/>
        <end position="98"/>
    </location>
</feature>
<proteinExistence type="predicted"/>
<organism evidence="2">
    <name type="scientific">uncultured Gemmatimonadota bacterium</name>
    <dbReference type="NCBI Taxonomy" id="203437"/>
    <lineage>
        <taxon>Bacteria</taxon>
        <taxon>Pseudomonadati</taxon>
        <taxon>Gemmatimonadota</taxon>
        <taxon>environmental samples</taxon>
    </lineage>
</organism>
<keyword evidence="1" id="KW-0472">Membrane</keyword>
<reference evidence="2" key="1">
    <citation type="submission" date="2020-02" db="EMBL/GenBank/DDBJ databases">
        <authorList>
            <person name="Meier V. D."/>
        </authorList>
    </citation>
    <scope>NUCLEOTIDE SEQUENCE</scope>
    <source>
        <strain evidence="2">AVDCRST_MAG89</strain>
    </source>
</reference>
<keyword evidence="1" id="KW-0812">Transmembrane</keyword>
<accession>A0A6J4MKI8</accession>
<dbReference type="EMBL" id="CADCTV010000764">
    <property type="protein sequence ID" value="CAA9359649.1"/>
    <property type="molecule type" value="Genomic_DNA"/>
</dbReference>
<gene>
    <name evidence="2" type="ORF">AVDCRST_MAG89-3655</name>
</gene>
<dbReference type="AlphaFoldDB" id="A0A6J4MKI8"/>
<keyword evidence="1" id="KW-1133">Transmembrane helix</keyword>
<name>A0A6J4MKI8_9BACT</name>
<feature type="transmembrane region" description="Helical" evidence="1">
    <location>
        <begin position="12"/>
        <end position="34"/>
    </location>
</feature>